<evidence type="ECO:0000313" key="2">
    <source>
        <dbReference type="EMBL" id="KOF83260.1"/>
    </source>
</evidence>
<dbReference type="AlphaFoldDB" id="A0A0L8H3B6"/>
<proteinExistence type="predicted"/>
<dbReference type="EMBL" id="KQ419535">
    <property type="protein sequence ID" value="KOF83260.1"/>
    <property type="molecule type" value="Genomic_DNA"/>
</dbReference>
<protein>
    <submittedName>
        <fullName evidence="2">Uncharacterized protein</fullName>
    </submittedName>
</protein>
<feature type="transmembrane region" description="Helical" evidence="1">
    <location>
        <begin position="20"/>
        <end position="38"/>
    </location>
</feature>
<accession>A0A0L8H3B6</accession>
<reference evidence="2" key="1">
    <citation type="submission" date="2015-07" db="EMBL/GenBank/DDBJ databases">
        <title>MeaNS - Measles Nucleotide Surveillance Program.</title>
        <authorList>
            <person name="Tran T."/>
            <person name="Druce J."/>
        </authorList>
    </citation>
    <scope>NUCLEOTIDE SEQUENCE</scope>
    <source>
        <strain evidence="2">UCB-OBI-ISO-001</strain>
        <tissue evidence="2">Gonad</tissue>
    </source>
</reference>
<keyword evidence="1" id="KW-0472">Membrane</keyword>
<organism evidence="2">
    <name type="scientific">Octopus bimaculoides</name>
    <name type="common">California two-spotted octopus</name>
    <dbReference type="NCBI Taxonomy" id="37653"/>
    <lineage>
        <taxon>Eukaryota</taxon>
        <taxon>Metazoa</taxon>
        <taxon>Spiralia</taxon>
        <taxon>Lophotrochozoa</taxon>
        <taxon>Mollusca</taxon>
        <taxon>Cephalopoda</taxon>
        <taxon>Coleoidea</taxon>
        <taxon>Octopodiformes</taxon>
        <taxon>Octopoda</taxon>
        <taxon>Incirrata</taxon>
        <taxon>Octopodidae</taxon>
        <taxon>Octopus</taxon>
    </lineage>
</organism>
<keyword evidence="1" id="KW-0812">Transmembrane</keyword>
<keyword evidence="1" id="KW-1133">Transmembrane helix</keyword>
<sequence>MGLLILRNRWSNLLEFRLKVFIFSYALLILHSMNFDVASSGMQITCWFDTFTIFFS</sequence>
<gene>
    <name evidence="2" type="ORF">OCBIM_22024122mg</name>
</gene>
<name>A0A0L8H3B6_OCTBM</name>
<evidence type="ECO:0000256" key="1">
    <source>
        <dbReference type="SAM" id="Phobius"/>
    </source>
</evidence>